<dbReference type="FunFam" id="3.90.430.10:FF:000001">
    <property type="entry name" value="Copper fist DNA-binding protein"/>
    <property type="match status" value="1"/>
</dbReference>
<organism evidence="10 11">
    <name type="scientific">Sparassis crispa</name>
    <dbReference type="NCBI Taxonomy" id="139825"/>
    <lineage>
        <taxon>Eukaryota</taxon>
        <taxon>Fungi</taxon>
        <taxon>Dikarya</taxon>
        <taxon>Basidiomycota</taxon>
        <taxon>Agaricomycotina</taxon>
        <taxon>Agaricomycetes</taxon>
        <taxon>Polyporales</taxon>
        <taxon>Sparassidaceae</taxon>
        <taxon>Sparassis</taxon>
    </lineage>
</organism>
<feature type="compositionally biased region" description="Low complexity" evidence="8">
    <location>
        <begin position="200"/>
        <end position="210"/>
    </location>
</feature>
<dbReference type="GeneID" id="38775570"/>
<dbReference type="SMART" id="SM01090">
    <property type="entry name" value="Copper-fist"/>
    <property type="match status" value="1"/>
</dbReference>
<evidence type="ECO:0000313" key="10">
    <source>
        <dbReference type="EMBL" id="GBE78653.1"/>
    </source>
</evidence>
<dbReference type="InParanoid" id="A0A401G940"/>
<feature type="region of interest" description="Disordered" evidence="8">
    <location>
        <begin position="200"/>
        <end position="240"/>
    </location>
</feature>
<feature type="region of interest" description="Disordered" evidence="8">
    <location>
        <begin position="425"/>
        <end position="444"/>
    </location>
</feature>
<dbReference type="SUPFAM" id="SSF57879">
    <property type="entry name" value="Zinc domain conserved in yeast copper-regulated transcription factors"/>
    <property type="match status" value="1"/>
</dbReference>
<dbReference type="PROSITE" id="PS01119">
    <property type="entry name" value="COPPER_FIST_1"/>
    <property type="match status" value="1"/>
</dbReference>
<evidence type="ECO:0000313" key="11">
    <source>
        <dbReference type="Proteomes" id="UP000287166"/>
    </source>
</evidence>
<dbReference type="RefSeq" id="XP_027609566.1">
    <property type="nucleotide sequence ID" value="XM_027753765.1"/>
</dbReference>
<evidence type="ECO:0000256" key="1">
    <source>
        <dbReference type="ARBA" id="ARBA00004123"/>
    </source>
</evidence>
<dbReference type="AlphaFoldDB" id="A0A401G940"/>
<feature type="domain" description="Copper-fist" evidence="9">
    <location>
        <begin position="1"/>
        <end position="40"/>
    </location>
</feature>
<gene>
    <name evidence="10" type="ORF">SCP_0115420</name>
</gene>
<dbReference type="Gene3D" id="3.90.430.10">
    <property type="entry name" value="Copper fist DNA-binding domain"/>
    <property type="match status" value="1"/>
</dbReference>
<dbReference type="GO" id="GO:0000978">
    <property type="term" value="F:RNA polymerase II cis-regulatory region sequence-specific DNA binding"/>
    <property type="evidence" value="ECO:0007669"/>
    <property type="project" value="TreeGrafter"/>
</dbReference>
<dbReference type="PANTHER" id="PTHR28088">
    <property type="entry name" value="TRANSCRIPTIONAL ACTIVATOR HAA1-RELATED"/>
    <property type="match status" value="1"/>
</dbReference>
<comment type="caution">
    <text evidence="10">The sequence shown here is derived from an EMBL/GenBank/DDBJ whole genome shotgun (WGS) entry which is preliminary data.</text>
</comment>
<dbReference type="InterPro" id="IPR036395">
    <property type="entry name" value="Cu_fist_DNA-bd_dom_sf"/>
</dbReference>
<reference evidence="10 11" key="1">
    <citation type="journal article" date="2018" name="Sci. Rep.">
        <title>Genome sequence of the cauliflower mushroom Sparassis crispa (Hanabiratake) and its association with beneficial usage.</title>
        <authorList>
            <person name="Kiyama R."/>
            <person name="Furutani Y."/>
            <person name="Kawaguchi K."/>
            <person name="Nakanishi T."/>
        </authorList>
    </citation>
    <scope>NUCLEOTIDE SEQUENCE [LARGE SCALE GENOMIC DNA]</scope>
</reference>
<dbReference type="STRING" id="139825.A0A401G940"/>
<feature type="compositionally biased region" description="Basic and acidic residues" evidence="8">
    <location>
        <begin position="386"/>
        <end position="395"/>
    </location>
</feature>
<feature type="compositionally biased region" description="Low complexity" evidence="8">
    <location>
        <begin position="266"/>
        <end position="277"/>
    </location>
</feature>
<evidence type="ECO:0000256" key="4">
    <source>
        <dbReference type="ARBA" id="ARBA00023008"/>
    </source>
</evidence>
<evidence type="ECO:0000256" key="3">
    <source>
        <dbReference type="ARBA" id="ARBA00022833"/>
    </source>
</evidence>
<dbReference type="PRINTS" id="PR00617">
    <property type="entry name" value="COPPERFIST"/>
</dbReference>
<keyword evidence="2" id="KW-0479">Metal-binding</keyword>
<keyword evidence="11" id="KW-1185">Reference proteome</keyword>
<dbReference type="EMBL" id="BFAD01000001">
    <property type="protein sequence ID" value="GBE78653.1"/>
    <property type="molecule type" value="Genomic_DNA"/>
</dbReference>
<dbReference type="Proteomes" id="UP000287166">
    <property type="component" value="Unassembled WGS sequence"/>
</dbReference>
<dbReference type="Pfam" id="PF00649">
    <property type="entry name" value="Copper-fist"/>
    <property type="match status" value="1"/>
</dbReference>
<dbReference type="GO" id="GO:0000981">
    <property type="term" value="F:DNA-binding transcription factor activity, RNA polymerase II-specific"/>
    <property type="evidence" value="ECO:0007669"/>
    <property type="project" value="TreeGrafter"/>
</dbReference>
<keyword evidence="5" id="KW-0805">Transcription regulation</keyword>
<keyword evidence="4" id="KW-0186">Copper</keyword>
<dbReference type="GO" id="GO:0045944">
    <property type="term" value="P:positive regulation of transcription by RNA polymerase II"/>
    <property type="evidence" value="ECO:0007669"/>
    <property type="project" value="TreeGrafter"/>
</dbReference>
<dbReference type="GO" id="GO:0006879">
    <property type="term" value="P:intracellular iron ion homeostasis"/>
    <property type="evidence" value="ECO:0007669"/>
    <property type="project" value="TreeGrafter"/>
</dbReference>
<dbReference type="PANTHER" id="PTHR28088:SF5">
    <property type="entry name" value="TRANSCRIPTIONAL ACTIVATOR HAA1-RELATED"/>
    <property type="match status" value="1"/>
</dbReference>
<evidence type="ECO:0000256" key="8">
    <source>
        <dbReference type="SAM" id="MobiDB-lite"/>
    </source>
</evidence>
<evidence type="ECO:0000256" key="2">
    <source>
        <dbReference type="ARBA" id="ARBA00022723"/>
    </source>
</evidence>
<keyword evidence="7" id="KW-0539">Nucleus</keyword>
<dbReference type="OrthoDB" id="5600085at2759"/>
<keyword evidence="3" id="KW-0862">Zinc</keyword>
<keyword evidence="6" id="KW-0804">Transcription</keyword>
<dbReference type="GO" id="GO:0006878">
    <property type="term" value="P:intracellular copper ion homeostasis"/>
    <property type="evidence" value="ECO:0007669"/>
    <property type="project" value="TreeGrafter"/>
</dbReference>
<dbReference type="GO" id="GO:0005507">
    <property type="term" value="F:copper ion binding"/>
    <property type="evidence" value="ECO:0007669"/>
    <property type="project" value="InterPro"/>
</dbReference>
<name>A0A401G940_9APHY</name>
<sequence>MVFVNNQKYACESCIKGHRSSSCNHTDRPLFEIKKKGRPVSQCEKCRELRKTKRAHNKCACDSASCSASGSSTADANPAAQQAPLKPIGRFRPIAPALPNGLKDMYTGLDEVSFKSSAKQAAINFIMYQPKSSSHGNTFDCHCDGDDCRCRPLQARSSVLHPSSLCAPQEKSPIAPRNGLWALAQAAAFCCSQPSAEGSATHSESTSAEAHPQESGKHARGALSSRTPSPTLIPEPKRPKHCANITDSSSIGTVMRSNIQDPPLSPSHSSPSFTPASRMPAPTFPPIPSLSFATNVVSAGCCCTNQCACPGCIEHRGPEHAAKDFNDCKDGCGTCVDYTGGVELPLQDPPGRSGSGTHASPSSVDRFFAHAAVIPIARAATTLGSDKGKQRELPLRRSGAGEDCEDCDHSEDECVESAGCWSATAEQQPTRRVGGDAHSASSPN</sequence>
<feature type="region of interest" description="Disordered" evidence="8">
    <location>
        <begin position="254"/>
        <end position="278"/>
    </location>
</feature>
<accession>A0A401G940</accession>
<protein>
    <recommendedName>
        <fullName evidence="9">Copper-fist domain-containing protein</fullName>
    </recommendedName>
</protein>
<evidence type="ECO:0000256" key="5">
    <source>
        <dbReference type="ARBA" id="ARBA00023015"/>
    </source>
</evidence>
<dbReference type="GO" id="GO:0005634">
    <property type="term" value="C:nucleus"/>
    <property type="evidence" value="ECO:0007669"/>
    <property type="project" value="UniProtKB-SubCell"/>
</dbReference>
<evidence type="ECO:0000256" key="6">
    <source>
        <dbReference type="ARBA" id="ARBA00023163"/>
    </source>
</evidence>
<evidence type="ECO:0000256" key="7">
    <source>
        <dbReference type="ARBA" id="ARBA00023242"/>
    </source>
</evidence>
<evidence type="ECO:0000259" key="9">
    <source>
        <dbReference type="PROSITE" id="PS50073"/>
    </source>
</evidence>
<dbReference type="InterPro" id="IPR001083">
    <property type="entry name" value="Cu_fist_DNA-bd_dom"/>
</dbReference>
<comment type="subcellular location">
    <subcellularLocation>
        <location evidence="1">Nucleus</location>
    </subcellularLocation>
</comment>
<feature type="region of interest" description="Disordered" evidence="8">
    <location>
        <begin position="385"/>
        <end position="408"/>
    </location>
</feature>
<dbReference type="SMART" id="SM00412">
    <property type="entry name" value="Cu_FIST"/>
    <property type="match status" value="1"/>
</dbReference>
<proteinExistence type="predicted"/>
<dbReference type="PROSITE" id="PS50073">
    <property type="entry name" value="COPPER_FIST_2"/>
    <property type="match status" value="1"/>
</dbReference>
<dbReference type="InterPro" id="IPR051763">
    <property type="entry name" value="Copper_Homeo_Regul"/>
</dbReference>